<organism evidence="2 3">
    <name type="scientific">Rangifer tarandus platyrhynchus</name>
    <name type="common">Svalbard reindeer</name>
    <dbReference type="NCBI Taxonomy" id="3082113"/>
    <lineage>
        <taxon>Eukaryota</taxon>
        <taxon>Metazoa</taxon>
        <taxon>Chordata</taxon>
        <taxon>Craniata</taxon>
        <taxon>Vertebrata</taxon>
        <taxon>Euteleostomi</taxon>
        <taxon>Mammalia</taxon>
        <taxon>Eutheria</taxon>
        <taxon>Laurasiatheria</taxon>
        <taxon>Artiodactyla</taxon>
        <taxon>Ruminantia</taxon>
        <taxon>Pecora</taxon>
        <taxon>Cervidae</taxon>
        <taxon>Odocoileinae</taxon>
        <taxon>Rangifer</taxon>
    </lineage>
</organism>
<proteinExistence type="predicted"/>
<evidence type="ECO:0000313" key="2">
    <source>
        <dbReference type="EMBL" id="CAI9158157.1"/>
    </source>
</evidence>
<feature type="compositionally biased region" description="Low complexity" evidence="1">
    <location>
        <begin position="59"/>
        <end position="82"/>
    </location>
</feature>
<protein>
    <submittedName>
        <fullName evidence="2">Uncharacterized protein</fullName>
    </submittedName>
</protein>
<feature type="region of interest" description="Disordered" evidence="1">
    <location>
        <begin position="59"/>
        <end position="135"/>
    </location>
</feature>
<dbReference type="Proteomes" id="UP001176941">
    <property type="component" value="Chromosome 16"/>
</dbReference>
<reference evidence="2" key="1">
    <citation type="submission" date="2023-04" db="EMBL/GenBank/DDBJ databases">
        <authorList>
            <consortium name="ELIXIR-Norway"/>
        </authorList>
    </citation>
    <scope>NUCLEOTIDE SEQUENCE [LARGE SCALE GENOMIC DNA]</scope>
</reference>
<evidence type="ECO:0000313" key="3">
    <source>
        <dbReference type="Proteomes" id="UP001176941"/>
    </source>
</evidence>
<keyword evidence="3" id="KW-1185">Reference proteome</keyword>
<name>A0ABN8YC88_RANTA</name>
<gene>
    <name evidence="2" type="ORF">MRATA1EN1_LOCUS7119</name>
</gene>
<accession>A0ABN8YC88</accession>
<sequence length="135" mass="14329">MGTEGDKCQGTSDLSPQGVLGAARLASLEQMICTLTQWERAADHCHCLHQRQTTATVSAKATASSATSSFPVSPSSPSSFSSPSPPLLRGKCLKRPTGKSNHDCTGLRVAPLQRERTTSGPWMAISQPRRPDPSP</sequence>
<evidence type="ECO:0000256" key="1">
    <source>
        <dbReference type="SAM" id="MobiDB-lite"/>
    </source>
</evidence>
<dbReference type="EMBL" id="OX459952">
    <property type="protein sequence ID" value="CAI9158157.1"/>
    <property type="molecule type" value="Genomic_DNA"/>
</dbReference>